<dbReference type="EMBL" id="METP01000052">
    <property type="protein sequence ID" value="OGC04406.1"/>
    <property type="molecule type" value="Genomic_DNA"/>
</dbReference>
<evidence type="ECO:0000313" key="2">
    <source>
        <dbReference type="Proteomes" id="UP000176938"/>
    </source>
</evidence>
<evidence type="ECO:0008006" key="3">
    <source>
        <dbReference type="Google" id="ProtNLM"/>
    </source>
</evidence>
<dbReference type="Proteomes" id="UP000176938">
    <property type="component" value="Unassembled WGS sequence"/>
</dbReference>
<name>A0A1F4R8G7_UNCSA</name>
<organism evidence="1 2">
    <name type="scientific">candidate division WOR-1 bacterium RIFCSPLOWO2_02_FULL_46_20</name>
    <dbReference type="NCBI Taxonomy" id="1802567"/>
    <lineage>
        <taxon>Bacteria</taxon>
        <taxon>Bacillati</taxon>
        <taxon>Saganbacteria</taxon>
    </lineage>
</organism>
<accession>A0A1F4R8G7</accession>
<proteinExistence type="predicted"/>
<reference evidence="1 2" key="1">
    <citation type="journal article" date="2016" name="Nat. Commun.">
        <title>Thousands of microbial genomes shed light on interconnected biogeochemical processes in an aquifer system.</title>
        <authorList>
            <person name="Anantharaman K."/>
            <person name="Brown C.T."/>
            <person name="Hug L.A."/>
            <person name="Sharon I."/>
            <person name="Castelle C.J."/>
            <person name="Probst A.J."/>
            <person name="Thomas B.C."/>
            <person name="Singh A."/>
            <person name="Wilkins M.J."/>
            <person name="Karaoz U."/>
            <person name="Brodie E.L."/>
            <person name="Williams K.H."/>
            <person name="Hubbard S.S."/>
            <person name="Banfield J.F."/>
        </authorList>
    </citation>
    <scope>NUCLEOTIDE SEQUENCE [LARGE SCALE GENOMIC DNA]</scope>
</reference>
<sequence length="331" mass="38089">MNKKSKGGPFNLVFLSDLVRWGKSVSLSQEIQTWATVLEGDVFNHYIPFSIYLLKSYDIIMIELIPRALAMTKKIKRKYPNKKLIGVLEGSLHTLGNDLQLKTSIEFIEAYRTVDALGVLIKDSIPYFQSITNKPVFWLGVPFPVEWSRAHIIPPEKKEPIAEMLHTFCSGMGGLTNFFTLKEIQKLHPEAKGRSYSNKRKLDQALADRFGLNLEILPPLAWQKYFIRHSQAYLALHLDHRWTWNRYSLDCAAAGIPCISTPHSTTHKMLFPNLCVDPFDTKQAVVLAIRLLENPGFYKDCREYALEKIRFFDFENSAKRFTSFLSGQNIR</sequence>
<dbReference type="AlphaFoldDB" id="A0A1F4R8G7"/>
<protein>
    <recommendedName>
        <fullName evidence="3">Glycosyl transferase family 1 domain-containing protein</fullName>
    </recommendedName>
</protein>
<gene>
    <name evidence="1" type="ORF">A3H38_00010</name>
</gene>
<evidence type="ECO:0000313" key="1">
    <source>
        <dbReference type="EMBL" id="OGC04406.1"/>
    </source>
</evidence>
<comment type="caution">
    <text evidence="1">The sequence shown here is derived from an EMBL/GenBank/DDBJ whole genome shotgun (WGS) entry which is preliminary data.</text>
</comment>
<dbReference type="SUPFAM" id="SSF53756">
    <property type="entry name" value="UDP-Glycosyltransferase/glycogen phosphorylase"/>
    <property type="match status" value="1"/>
</dbReference>